<protein>
    <submittedName>
        <fullName evidence="2">Uncharacterized protein</fullName>
    </submittedName>
</protein>
<dbReference type="AlphaFoldDB" id="A0AAV4WAP5"/>
<dbReference type="Proteomes" id="UP001054945">
    <property type="component" value="Unassembled WGS sequence"/>
</dbReference>
<comment type="caution">
    <text evidence="2">The sequence shown here is derived from an EMBL/GenBank/DDBJ whole genome shotgun (WGS) entry which is preliminary data.</text>
</comment>
<proteinExistence type="predicted"/>
<reference evidence="2 3" key="1">
    <citation type="submission" date="2021-06" db="EMBL/GenBank/DDBJ databases">
        <title>Caerostris extrusa draft genome.</title>
        <authorList>
            <person name="Kono N."/>
            <person name="Arakawa K."/>
        </authorList>
    </citation>
    <scope>NUCLEOTIDE SEQUENCE [LARGE SCALE GENOMIC DNA]</scope>
</reference>
<organism evidence="2 3">
    <name type="scientific">Caerostris extrusa</name>
    <name type="common">Bark spider</name>
    <name type="synonym">Caerostris bankana</name>
    <dbReference type="NCBI Taxonomy" id="172846"/>
    <lineage>
        <taxon>Eukaryota</taxon>
        <taxon>Metazoa</taxon>
        <taxon>Ecdysozoa</taxon>
        <taxon>Arthropoda</taxon>
        <taxon>Chelicerata</taxon>
        <taxon>Arachnida</taxon>
        <taxon>Araneae</taxon>
        <taxon>Araneomorphae</taxon>
        <taxon>Entelegynae</taxon>
        <taxon>Araneoidea</taxon>
        <taxon>Araneidae</taxon>
        <taxon>Caerostris</taxon>
    </lineage>
</organism>
<gene>
    <name evidence="2" type="ORF">CEXT_292621</name>
</gene>
<evidence type="ECO:0000313" key="2">
    <source>
        <dbReference type="EMBL" id="GIY78678.1"/>
    </source>
</evidence>
<accession>A0AAV4WAP5</accession>
<sequence length="92" mass="10289">MSNLVFKLLTHVSPLNDFSFRRNRVEFFFLIPQRLEFKNSSPATDPNLKILSSFVGGKDIRSPSRPRRSCLAPGSQPNPSAKSAPKDRDGSL</sequence>
<feature type="region of interest" description="Disordered" evidence="1">
    <location>
        <begin position="59"/>
        <end position="92"/>
    </location>
</feature>
<evidence type="ECO:0000313" key="3">
    <source>
        <dbReference type="Proteomes" id="UP001054945"/>
    </source>
</evidence>
<evidence type="ECO:0000256" key="1">
    <source>
        <dbReference type="SAM" id="MobiDB-lite"/>
    </source>
</evidence>
<name>A0AAV4WAP5_CAEEX</name>
<dbReference type="EMBL" id="BPLR01015779">
    <property type="protein sequence ID" value="GIY78678.1"/>
    <property type="molecule type" value="Genomic_DNA"/>
</dbReference>
<keyword evidence="3" id="KW-1185">Reference proteome</keyword>